<dbReference type="PROSITE" id="PS50883">
    <property type="entry name" value="EAL"/>
    <property type="match status" value="1"/>
</dbReference>
<feature type="transmembrane region" description="Helical" evidence="1">
    <location>
        <begin position="65"/>
        <end position="86"/>
    </location>
</feature>
<evidence type="ECO:0000259" key="3">
    <source>
        <dbReference type="PROSITE" id="PS50113"/>
    </source>
</evidence>
<dbReference type="FunFam" id="3.30.70.270:FF:000001">
    <property type="entry name" value="Diguanylate cyclase domain protein"/>
    <property type="match status" value="1"/>
</dbReference>
<evidence type="ECO:0000259" key="5">
    <source>
        <dbReference type="PROSITE" id="PS50887"/>
    </source>
</evidence>
<comment type="caution">
    <text evidence="6">The sequence shown here is derived from an EMBL/GenBank/DDBJ whole genome shotgun (WGS) entry which is preliminary data.</text>
</comment>
<dbReference type="InterPro" id="IPR001633">
    <property type="entry name" value="EAL_dom"/>
</dbReference>
<dbReference type="PROSITE" id="PS50113">
    <property type="entry name" value="PAC"/>
    <property type="match status" value="2"/>
</dbReference>
<keyword evidence="7" id="KW-1185">Reference proteome</keyword>
<dbReference type="SMART" id="SM00091">
    <property type="entry name" value="PAS"/>
    <property type="match status" value="2"/>
</dbReference>
<evidence type="ECO:0000313" key="7">
    <source>
        <dbReference type="Proteomes" id="UP000297983"/>
    </source>
</evidence>
<dbReference type="InterPro" id="IPR029787">
    <property type="entry name" value="Nucleotide_cyclase"/>
</dbReference>
<dbReference type="NCBIfam" id="TIGR00229">
    <property type="entry name" value="sensory_box"/>
    <property type="match status" value="2"/>
</dbReference>
<dbReference type="InterPro" id="IPR052155">
    <property type="entry name" value="Biofilm_reg_signaling"/>
</dbReference>
<evidence type="ECO:0000256" key="1">
    <source>
        <dbReference type="SAM" id="Phobius"/>
    </source>
</evidence>
<feature type="transmembrane region" description="Helical" evidence="1">
    <location>
        <begin position="235"/>
        <end position="256"/>
    </location>
</feature>
<dbReference type="InterPro" id="IPR013655">
    <property type="entry name" value="PAS_fold_3"/>
</dbReference>
<dbReference type="InterPro" id="IPR000014">
    <property type="entry name" value="PAS"/>
</dbReference>
<keyword evidence="1" id="KW-0472">Membrane</keyword>
<dbReference type="Gene3D" id="3.20.20.450">
    <property type="entry name" value="EAL domain"/>
    <property type="match status" value="1"/>
</dbReference>
<feature type="domain" description="PAC" evidence="3">
    <location>
        <begin position="367"/>
        <end position="418"/>
    </location>
</feature>
<dbReference type="InterPro" id="IPR043128">
    <property type="entry name" value="Rev_trsase/Diguanyl_cyclase"/>
</dbReference>
<dbReference type="SMART" id="SM00086">
    <property type="entry name" value="PAC"/>
    <property type="match status" value="2"/>
</dbReference>
<dbReference type="SUPFAM" id="SSF55073">
    <property type="entry name" value="Nucleotide cyclase"/>
    <property type="match status" value="1"/>
</dbReference>
<dbReference type="SMART" id="SM00052">
    <property type="entry name" value="EAL"/>
    <property type="match status" value="1"/>
</dbReference>
<dbReference type="Proteomes" id="UP000297983">
    <property type="component" value="Unassembled WGS sequence"/>
</dbReference>
<dbReference type="InterPro" id="IPR000160">
    <property type="entry name" value="GGDEF_dom"/>
</dbReference>
<dbReference type="PROSITE" id="PS50112">
    <property type="entry name" value="PAS"/>
    <property type="match status" value="1"/>
</dbReference>
<dbReference type="Gene3D" id="3.30.450.20">
    <property type="entry name" value="PAS domain"/>
    <property type="match status" value="2"/>
</dbReference>
<dbReference type="InterPro" id="IPR000700">
    <property type="entry name" value="PAS-assoc_C"/>
</dbReference>
<sequence>MQLGGRIGAAIVGAFGLMVLYAWYTEGAVPAGMVTGLLSVKPSAALVFVLLSLAIIAFDRARLTIILGAAVLLIGGLTLAEYIFAISIGVDTLLPGIDLNGIDPRMAPATAFSLFVLGGSVLSSRLVRSTLTLALALIVVCVSQIAILGYAYGVSSLYSVGGYTSMALFTALALAVLSSATLLQHPLAGLAGLARDGGSAGRLLRPAIPFFIVGPFVMGWLCLSALRLGWFDAPFAVALLVLSMTIVGSALTWLAALRLRELDRQRDGALTSLADTNGMLETTVAIRTQELEETADALQTLVRLAPVGIVQFDATGGLRAANDQWLSLSGLTVEQSINDGWMTALHPDDVERMRAEWKECVSSSTAYSGTVRFCTPDGTVNSVQVNSTPIRSKETVTGHLASGTDVTALRAAEESASAARARFEAAFAWSPLGTAIVSLDGRVLEANPRLLHLAGRSTTVLNQPIEAVFMADESVGAGDLSAGRLVSSRQRVDRRMRRSDAEETWVKVSVAEIHEGGQAGGFLYQLEDITARRLAEARVERLAFHDPLTNLPNRLLLLDRLSQALLQAARHGRGVAVLFIDLDRFKVVNDSLGHHAGDAVLAEVAARLRDGVRLADTVARIGGDEFVVVCPDVENSGDVAELAGALQEAIALPIQIGENVASVDASIGIAFGVGHDDLELLLRDADQAMYLAKDRGRGRFEIFDDDLRGRIDRRLDTEIALRSAVGLGQIETWYQPIVDLQARTVVATEALARWRRPERGIAMPNEFIAIAEEVGLIKQIGAEVLGQACLAATALSASIAVSVNVSPRQFVRDDFGAVVKRALRISGLAPDQLWLELTESAVTEAIGSAARTFQELRDMGVRIAIDDFGSGYSSFTHLREFDVDLLKIDMSFVRDIEHSTRDRAIVEGVVRLAESLRLDVVAEGIESAGQLELLEKMGCRFGQGYLFSKPAPDAAPAVRFKEIQDTLGHRLV</sequence>
<organism evidence="6 7">
    <name type="scientific">Cryobacterium gelidum</name>
    <dbReference type="NCBI Taxonomy" id="1259164"/>
    <lineage>
        <taxon>Bacteria</taxon>
        <taxon>Bacillati</taxon>
        <taxon>Actinomycetota</taxon>
        <taxon>Actinomycetes</taxon>
        <taxon>Micrococcales</taxon>
        <taxon>Microbacteriaceae</taxon>
        <taxon>Cryobacterium</taxon>
    </lineage>
</organism>
<feature type="domain" description="PAS" evidence="2">
    <location>
        <begin position="294"/>
        <end position="364"/>
    </location>
</feature>
<dbReference type="SMART" id="SM00267">
    <property type="entry name" value="GGDEF"/>
    <property type="match status" value="1"/>
</dbReference>
<evidence type="ECO:0000313" key="6">
    <source>
        <dbReference type="EMBL" id="TFD72088.1"/>
    </source>
</evidence>
<protein>
    <submittedName>
        <fullName evidence="6">Bifunctional diguanylate cyclase/phosphodiesterase</fullName>
    </submittedName>
</protein>
<dbReference type="Pfam" id="PF00990">
    <property type="entry name" value="GGDEF"/>
    <property type="match status" value="1"/>
</dbReference>
<reference evidence="6 7" key="1">
    <citation type="submission" date="2019-03" db="EMBL/GenBank/DDBJ databases">
        <title>Genomics of glacier-inhabiting Cryobacterium strains.</title>
        <authorList>
            <person name="Liu Q."/>
            <person name="Xin Y.-H."/>
        </authorList>
    </citation>
    <scope>NUCLEOTIDE SEQUENCE [LARGE SCALE GENOMIC DNA]</scope>
    <source>
        <strain evidence="6 7">Hz16</strain>
    </source>
</reference>
<dbReference type="Pfam" id="PF00563">
    <property type="entry name" value="EAL"/>
    <property type="match status" value="1"/>
</dbReference>
<keyword evidence="1" id="KW-1133">Transmembrane helix</keyword>
<dbReference type="PANTHER" id="PTHR44757">
    <property type="entry name" value="DIGUANYLATE CYCLASE DGCP"/>
    <property type="match status" value="1"/>
</dbReference>
<gene>
    <name evidence="6" type="ORF">E3T50_06225</name>
</gene>
<feature type="domain" description="PAC" evidence="3">
    <location>
        <begin position="490"/>
        <end position="541"/>
    </location>
</feature>
<dbReference type="CDD" id="cd00130">
    <property type="entry name" value="PAS"/>
    <property type="match status" value="1"/>
</dbReference>
<evidence type="ECO:0000259" key="2">
    <source>
        <dbReference type="PROSITE" id="PS50112"/>
    </source>
</evidence>
<feature type="transmembrane region" description="Helical" evidence="1">
    <location>
        <begin position="36"/>
        <end position="58"/>
    </location>
</feature>
<dbReference type="CDD" id="cd01948">
    <property type="entry name" value="EAL"/>
    <property type="match status" value="1"/>
</dbReference>
<dbReference type="CDD" id="cd01949">
    <property type="entry name" value="GGDEF"/>
    <property type="match status" value="1"/>
</dbReference>
<dbReference type="Pfam" id="PF08447">
    <property type="entry name" value="PAS_3"/>
    <property type="match status" value="1"/>
</dbReference>
<feature type="transmembrane region" description="Helical" evidence="1">
    <location>
        <begin position="131"/>
        <end position="151"/>
    </location>
</feature>
<dbReference type="EMBL" id="SOHL01000010">
    <property type="protein sequence ID" value="TFD72088.1"/>
    <property type="molecule type" value="Genomic_DNA"/>
</dbReference>
<feature type="transmembrane region" description="Helical" evidence="1">
    <location>
        <begin position="7"/>
        <end position="24"/>
    </location>
</feature>
<feature type="domain" description="GGDEF" evidence="5">
    <location>
        <begin position="573"/>
        <end position="705"/>
    </location>
</feature>
<dbReference type="RefSeq" id="WP_134551078.1">
    <property type="nucleotide sequence ID" value="NZ_SOHL01000010.1"/>
</dbReference>
<dbReference type="Pfam" id="PF13426">
    <property type="entry name" value="PAS_9"/>
    <property type="match status" value="1"/>
</dbReference>
<dbReference type="Gene3D" id="3.30.70.270">
    <property type="match status" value="1"/>
</dbReference>
<keyword evidence="1" id="KW-0812">Transmembrane</keyword>
<dbReference type="PANTHER" id="PTHR44757:SF2">
    <property type="entry name" value="BIOFILM ARCHITECTURE MAINTENANCE PROTEIN MBAA"/>
    <property type="match status" value="1"/>
</dbReference>
<accession>A0A4R9AYS8</accession>
<feature type="transmembrane region" description="Helical" evidence="1">
    <location>
        <begin position="163"/>
        <end position="183"/>
    </location>
</feature>
<dbReference type="SUPFAM" id="SSF55785">
    <property type="entry name" value="PYP-like sensor domain (PAS domain)"/>
    <property type="match status" value="2"/>
</dbReference>
<proteinExistence type="predicted"/>
<dbReference type="InterPro" id="IPR001610">
    <property type="entry name" value="PAC"/>
</dbReference>
<evidence type="ECO:0000259" key="4">
    <source>
        <dbReference type="PROSITE" id="PS50883"/>
    </source>
</evidence>
<dbReference type="PROSITE" id="PS50887">
    <property type="entry name" value="GGDEF"/>
    <property type="match status" value="1"/>
</dbReference>
<dbReference type="InterPro" id="IPR035965">
    <property type="entry name" value="PAS-like_dom_sf"/>
</dbReference>
<dbReference type="InterPro" id="IPR035919">
    <property type="entry name" value="EAL_sf"/>
</dbReference>
<dbReference type="SUPFAM" id="SSF141868">
    <property type="entry name" value="EAL domain-like"/>
    <property type="match status" value="1"/>
</dbReference>
<name>A0A4R9AYS8_9MICO</name>
<dbReference type="AlphaFoldDB" id="A0A4R9AYS8"/>
<feature type="domain" description="EAL" evidence="4">
    <location>
        <begin position="714"/>
        <end position="964"/>
    </location>
</feature>
<feature type="transmembrane region" description="Helical" evidence="1">
    <location>
        <begin position="203"/>
        <end position="229"/>
    </location>
</feature>
<dbReference type="NCBIfam" id="TIGR00254">
    <property type="entry name" value="GGDEF"/>
    <property type="match status" value="1"/>
</dbReference>